<evidence type="ECO:0000256" key="2">
    <source>
        <dbReference type="ARBA" id="ARBA00022801"/>
    </source>
</evidence>
<reference evidence="4 5" key="1">
    <citation type="submission" date="2019-12" db="EMBL/GenBank/DDBJ databases">
        <title>WGS of CPCC 203550 I12A-02606.</title>
        <authorList>
            <person name="Jiang Z."/>
        </authorList>
    </citation>
    <scope>NUCLEOTIDE SEQUENCE [LARGE SCALE GENOMIC DNA]</scope>
    <source>
        <strain evidence="4 5">I12A-02606</strain>
    </source>
</reference>
<evidence type="ECO:0000313" key="5">
    <source>
        <dbReference type="Proteomes" id="UP000471126"/>
    </source>
</evidence>
<accession>A0A6P0GDF8</accession>
<dbReference type="InterPro" id="IPR020476">
    <property type="entry name" value="Nudix_hydrolase"/>
</dbReference>
<dbReference type="EMBL" id="JAAGWE010000007">
    <property type="protein sequence ID" value="NEM05057.1"/>
    <property type="molecule type" value="Genomic_DNA"/>
</dbReference>
<dbReference type="PROSITE" id="PS51462">
    <property type="entry name" value="NUDIX"/>
    <property type="match status" value="1"/>
</dbReference>
<comment type="caution">
    <text evidence="4">The sequence shown here is derived from an EMBL/GenBank/DDBJ whole genome shotgun (WGS) entry which is preliminary data.</text>
</comment>
<evidence type="ECO:0000313" key="4">
    <source>
        <dbReference type="EMBL" id="NEM05057.1"/>
    </source>
</evidence>
<dbReference type="Gene3D" id="3.90.79.10">
    <property type="entry name" value="Nucleoside Triphosphate Pyrophosphohydrolase"/>
    <property type="match status" value="1"/>
</dbReference>
<dbReference type="Proteomes" id="UP000471126">
    <property type="component" value="Unassembled WGS sequence"/>
</dbReference>
<keyword evidence="2" id="KW-0378">Hydrolase</keyword>
<dbReference type="PRINTS" id="PR00502">
    <property type="entry name" value="NUDIXFAMILY"/>
</dbReference>
<evidence type="ECO:0000259" key="3">
    <source>
        <dbReference type="PROSITE" id="PS51462"/>
    </source>
</evidence>
<dbReference type="SUPFAM" id="SSF55811">
    <property type="entry name" value="Nudix"/>
    <property type="match status" value="1"/>
</dbReference>
<dbReference type="PANTHER" id="PTHR43046">
    <property type="entry name" value="GDP-MANNOSE MANNOSYL HYDROLASE"/>
    <property type="match status" value="1"/>
</dbReference>
<dbReference type="InterPro" id="IPR000086">
    <property type="entry name" value="NUDIX_hydrolase_dom"/>
</dbReference>
<name>A0A6P0GDF8_9ACTN</name>
<organism evidence="4 5">
    <name type="scientific">Geodermatophilus normandii</name>
    <dbReference type="NCBI Taxonomy" id="1137989"/>
    <lineage>
        <taxon>Bacteria</taxon>
        <taxon>Bacillati</taxon>
        <taxon>Actinomycetota</taxon>
        <taxon>Actinomycetes</taxon>
        <taxon>Geodermatophilales</taxon>
        <taxon>Geodermatophilaceae</taxon>
        <taxon>Geodermatophilus</taxon>
    </lineage>
</organism>
<dbReference type="Pfam" id="PF00293">
    <property type="entry name" value="NUDIX"/>
    <property type="match status" value="1"/>
</dbReference>
<sequence>MTPSCHAGPTSSAVGRCRVATPYPAAVAPSSPGGPLPVQACVGAVVLDAQGRLLLVRRRNAPGRGLWSVPGGRVEPGETLPAAVVREVREETALEVRVGAQVGRVTIPGDGVVYEVADFVCTLADPSAVPVPGDDADAVTFADAADLDRLPCTPQLVATLRGWGALPS</sequence>
<gene>
    <name evidence="4" type="ORF">GCU54_03340</name>
</gene>
<dbReference type="AlphaFoldDB" id="A0A6P0GDF8"/>
<protein>
    <submittedName>
        <fullName evidence="4">NUDIX domain-containing protein</fullName>
    </submittedName>
</protein>
<dbReference type="PANTHER" id="PTHR43046:SF14">
    <property type="entry name" value="MUTT_NUDIX FAMILY PROTEIN"/>
    <property type="match status" value="1"/>
</dbReference>
<dbReference type="InterPro" id="IPR015797">
    <property type="entry name" value="NUDIX_hydrolase-like_dom_sf"/>
</dbReference>
<dbReference type="GO" id="GO:0016787">
    <property type="term" value="F:hydrolase activity"/>
    <property type="evidence" value="ECO:0007669"/>
    <property type="project" value="UniProtKB-KW"/>
</dbReference>
<proteinExistence type="predicted"/>
<feature type="domain" description="Nudix hydrolase" evidence="3">
    <location>
        <begin position="37"/>
        <end position="165"/>
    </location>
</feature>
<evidence type="ECO:0000256" key="1">
    <source>
        <dbReference type="ARBA" id="ARBA00001946"/>
    </source>
</evidence>
<dbReference type="CDD" id="cd04673">
    <property type="entry name" value="NUDIX_ADPRase"/>
    <property type="match status" value="1"/>
</dbReference>
<comment type="cofactor">
    <cofactor evidence="1">
        <name>Mg(2+)</name>
        <dbReference type="ChEBI" id="CHEBI:18420"/>
    </cofactor>
</comment>